<feature type="region of interest" description="Disordered" evidence="1">
    <location>
        <begin position="246"/>
        <end position="274"/>
    </location>
</feature>
<gene>
    <name evidence="3" type="ORF">NE663_00980</name>
</gene>
<evidence type="ECO:0000313" key="3">
    <source>
        <dbReference type="EMBL" id="MCQ5120831.1"/>
    </source>
</evidence>
<comment type="caution">
    <text evidence="3">The sequence shown here is derived from an EMBL/GenBank/DDBJ whole genome shotgun (WGS) entry which is preliminary data.</text>
</comment>
<sequence length="274" mass="30814">MKVTKFLKQNFMFVLLLSIIVCVTLGLGIYHLLTSSPKETQSDPTPTPPKESETATEISYLSADFKSGNTVRVSWTITQGEAKVSALELYCNENKLADVTSLNYFEMPLGVYQFYGNVPFTLQATLDNGEVLSKNVQVQIPKILSPRQEITHIDDGVEVTFHYKYYENDAIEVPKLYLMNSGSAAWQVEFVSNVQEGKEGIYVNAAATYRIRAEGLASGSYGFDVRYVFEQVAQSFNDRVEFVYERVESSEGDDHQDPDQEENDTPNEEASTKD</sequence>
<feature type="transmembrane region" description="Helical" evidence="2">
    <location>
        <begin position="12"/>
        <end position="33"/>
    </location>
</feature>
<dbReference type="EMBL" id="JANGCH010000001">
    <property type="protein sequence ID" value="MCQ5120831.1"/>
    <property type="molecule type" value="Genomic_DNA"/>
</dbReference>
<name>A0ABT1SHY2_9FIRM</name>
<protein>
    <submittedName>
        <fullName evidence="3">Uncharacterized protein</fullName>
    </submittedName>
</protein>
<keyword evidence="4" id="KW-1185">Reference proteome</keyword>
<reference evidence="3 4" key="1">
    <citation type="submission" date="2022-06" db="EMBL/GenBank/DDBJ databases">
        <title>Isolation of gut microbiota from human fecal samples.</title>
        <authorList>
            <person name="Pamer E.G."/>
            <person name="Barat B."/>
            <person name="Waligurski E."/>
            <person name="Medina S."/>
            <person name="Paddock L."/>
            <person name="Mostad J."/>
        </authorList>
    </citation>
    <scope>NUCLEOTIDE SEQUENCE [LARGE SCALE GENOMIC DNA]</scope>
    <source>
        <strain evidence="3 4">DFI.6.1</strain>
    </source>
</reference>
<evidence type="ECO:0000313" key="4">
    <source>
        <dbReference type="Proteomes" id="UP001524435"/>
    </source>
</evidence>
<evidence type="ECO:0000256" key="1">
    <source>
        <dbReference type="SAM" id="MobiDB-lite"/>
    </source>
</evidence>
<evidence type="ECO:0000256" key="2">
    <source>
        <dbReference type="SAM" id="Phobius"/>
    </source>
</evidence>
<keyword evidence="2" id="KW-1133">Transmembrane helix</keyword>
<dbReference type="Proteomes" id="UP001524435">
    <property type="component" value="Unassembled WGS sequence"/>
</dbReference>
<keyword evidence="2" id="KW-0472">Membrane</keyword>
<dbReference type="RefSeq" id="WP_178200160.1">
    <property type="nucleotide sequence ID" value="NZ_CALVCM010000017.1"/>
</dbReference>
<feature type="compositionally biased region" description="Basic and acidic residues" evidence="1">
    <location>
        <begin position="246"/>
        <end position="258"/>
    </location>
</feature>
<organism evidence="3 4">
    <name type="scientific">Massilicoli timonensis</name>
    <dbReference type="NCBI Taxonomy" id="2015901"/>
    <lineage>
        <taxon>Bacteria</taxon>
        <taxon>Bacillati</taxon>
        <taxon>Bacillota</taxon>
        <taxon>Erysipelotrichia</taxon>
        <taxon>Erysipelotrichales</taxon>
        <taxon>Erysipelotrichaceae</taxon>
        <taxon>Massilicoli</taxon>
    </lineage>
</organism>
<accession>A0ABT1SHY2</accession>
<keyword evidence="2" id="KW-0812">Transmembrane</keyword>
<proteinExistence type="predicted"/>